<evidence type="ECO:0000256" key="2">
    <source>
        <dbReference type="ARBA" id="ARBA00022603"/>
    </source>
</evidence>
<protein>
    <submittedName>
        <fullName evidence="11">Glycine/D-amino acid oxidase-like deaminating enzyme</fullName>
    </submittedName>
</protein>
<dbReference type="RefSeq" id="WP_183972052.1">
    <property type="nucleotide sequence ID" value="NZ_JACIBY010000002.1"/>
</dbReference>
<evidence type="ECO:0000256" key="1">
    <source>
        <dbReference type="ARBA" id="ARBA00022490"/>
    </source>
</evidence>
<keyword evidence="1" id="KW-0963">Cytoplasm</keyword>
<dbReference type="PANTHER" id="PTHR13847">
    <property type="entry name" value="SARCOSINE DEHYDROGENASE-RELATED"/>
    <property type="match status" value="1"/>
</dbReference>
<dbReference type="GO" id="GO:0016491">
    <property type="term" value="F:oxidoreductase activity"/>
    <property type="evidence" value="ECO:0007669"/>
    <property type="project" value="UniProtKB-KW"/>
</dbReference>
<dbReference type="GO" id="GO:0008168">
    <property type="term" value="F:methyltransferase activity"/>
    <property type="evidence" value="ECO:0007669"/>
    <property type="project" value="UniProtKB-KW"/>
</dbReference>
<evidence type="ECO:0000256" key="4">
    <source>
        <dbReference type="ARBA" id="ARBA00022679"/>
    </source>
</evidence>
<evidence type="ECO:0000256" key="5">
    <source>
        <dbReference type="ARBA" id="ARBA00022691"/>
    </source>
</evidence>
<dbReference type="Gene3D" id="3.50.50.60">
    <property type="entry name" value="FAD/NAD(P)-binding domain"/>
    <property type="match status" value="1"/>
</dbReference>
<dbReference type="GO" id="GO:0005737">
    <property type="term" value="C:cytoplasm"/>
    <property type="evidence" value="ECO:0007669"/>
    <property type="project" value="TreeGrafter"/>
</dbReference>
<keyword evidence="4" id="KW-0808">Transferase</keyword>
<feature type="domain" description="FAD dependent oxidoreductase" evidence="10">
    <location>
        <begin position="4"/>
        <end position="326"/>
    </location>
</feature>
<dbReference type="InterPro" id="IPR006076">
    <property type="entry name" value="FAD-dep_OxRdtase"/>
</dbReference>
<dbReference type="Gene3D" id="3.30.9.10">
    <property type="entry name" value="D-Amino Acid Oxidase, subunit A, domain 2"/>
    <property type="match status" value="1"/>
</dbReference>
<organism evidence="11 12">
    <name type="scientific">Runella defluvii</name>
    <dbReference type="NCBI Taxonomy" id="370973"/>
    <lineage>
        <taxon>Bacteria</taxon>
        <taxon>Pseudomonadati</taxon>
        <taxon>Bacteroidota</taxon>
        <taxon>Cytophagia</taxon>
        <taxon>Cytophagales</taxon>
        <taxon>Spirosomataceae</taxon>
        <taxon>Runella</taxon>
    </lineage>
</organism>
<keyword evidence="2" id="KW-0489">Methyltransferase</keyword>
<dbReference type="SUPFAM" id="SSF51905">
    <property type="entry name" value="FAD/NAD(P)-binding domain"/>
    <property type="match status" value="1"/>
</dbReference>
<gene>
    <name evidence="11" type="ORF">FHS57_001311</name>
</gene>
<evidence type="ECO:0000256" key="7">
    <source>
        <dbReference type="ARBA" id="ARBA00022827"/>
    </source>
</evidence>
<keyword evidence="5" id="KW-0949">S-adenosyl-L-methionine</keyword>
<keyword evidence="9" id="KW-0511">Multifunctional enzyme</keyword>
<comment type="caution">
    <text evidence="11">The sequence shown here is derived from an EMBL/GenBank/DDBJ whole genome shotgun (WGS) entry which is preliminary data.</text>
</comment>
<sequence length="359" mass="41280">MKADYLIVGQGIAGSVLAWTLEQRGYRVVIISSADLPTASKVSGGIFNPITGKKLARTWKVEEIFPYARTFYQEMEETFQTELVHLCDVYRPFRSIEEQNTYLAQTADPNLAKYVAAEANDEKFAPFIENQYGGLQITHSGWVDCPEMLEKIKAYFVEKSQYLVENFDYNSIVFQENSVIYKEWEIKKILFCEGYEALQNPFFNWLPFNPVKGQTLITHVEGYSIEEIVNQGTFILPIDKKGKCRFGATYTWHDLNWETTEDARQFLIDKIGVYFKKPYTILEQQVGIRPSTKDRRPLVGIHPEHPQLGIFNGLGTKGVTLAPFFASQFVNFLELGEELDPEVNITRVFSLYFRSKSSQ</sequence>
<evidence type="ECO:0000256" key="8">
    <source>
        <dbReference type="ARBA" id="ARBA00023002"/>
    </source>
</evidence>
<dbReference type="InterPro" id="IPR036188">
    <property type="entry name" value="FAD/NAD-bd_sf"/>
</dbReference>
<evidence type="ECO:0000313" key="11">
    <source>
        <dbReference type="EMBL" id="MBB3837317.1"/>
    </source>
</evidence>
<evidence type="ECO:0000256" key="3">
    <source>
        <dbReference type="ARBA" id="ARBA00022630"/>
    </source>
</evidence>
<dbReference type="PANTHER" id="PTHR13847:SF283">
    <property type="entry name" value="TRNA 5-METHYLAMINOMETHYL-2-THIOURIDINE BIOSYNTHESIS BIFUNCTIONAL PROTEIN MNMC"/>
    <property type="match status" value="1"/>
</dbReference>
<evidence type="ECO:0000256" key="6">
    <source>
        <dbReference type="ARBA" id="ARBA00022694"/>
    </source>
</evidence>
<dbReference type="EMBL" id="JACIBY010000002">
    <property type="protein sequence ID" value="MBB3837317.1"/>
    <property type="molecule type" value="Genomic_DNA"/>
</dbReference>
<keyword evidence="7" id="KW-0274">FAD</keyword>
<keyword evidence="6" id="KW-0819">tRNA processing</keyword>
<dbReference type="GO" id="GO:0008033">
    <property type="term" value="P:tRNA processing"/>
    <property type="evidence" value="ECO:0007669"/>
    <property type="project" value="UniProtKB-KW"/>
</dbReference>
<accession>A0A7W6EPF9</accession>
<evidence type="ECO:0000256" key="9">
    <source>
        <dbReference type="ARBA" id="ARBA00023268"/>
    </source>
</evidence>
<evidence type="ECO:0000313" key="12">
    <source>
        <dbReference type="Proteomes" id="UP000541352"/>
    </source>
</evidence>
<dbReference type="Proteomes" id="UP000541352">
    <property type="component" value="Unassembled WGS sequence"/>
</dbReference>
<reference evidence="11 12" key="1">
    <citation type="submission" date="2020-08" db="EMBL/GenBank/DDBJ databases">
        <title>Genomic Encyclopedia of Type Strains, Phase IV (KMG-IV): sequencing the most valuable type-strain genomes for metagenomic binning, comparative biology and taxonomic classification.</title>
        <authorList>
            <person name="Goeker M."/>
        </authorList>
    </citation>
    <scope>NUCLEOTIDE SEQUENCE [LARGE SCALE GENOMIC DNA]</scope>
    <source>
        <strain evidence="11 12">DSM 17976</strain>
    </source>
</reference>
<keyword evidence="12" id="KW-1185">Reference proteome</keyword>
<keyword evidence="8" id="KW-0560">Oxidoreductase</keyword>
<proteinExistence type="predicted"/>
<dbReference type="GO" id="GO:0032259">
    <property type="term" value="P:methylation"/>
    <property type="evidence" value="ECO:0007669"/>
    <property type="project" value="UniProtKB-KW"/>
</dbReference>
<name>A0A7W6EPF9_9BACT</name>
<evidence type="ECO:0000259" key="10">
    <source>
        <dbReference type="Pfam" id="PF01266"/>
    </source>
</evidence>
<dbReference type="Pfam" id="PF01266">
    <property type="entry name" value="DAO"/>
    <property type="match status" value="1"/>
</dbReference>
<keyword evidence="3" id="KW-0285">Flavoprotein</keyword>
<dbReference type="AlphaFoldDB" id="A0A7W6EPF9"/>